<dbReference type="Proteomes" id="UP001338125">
    <property type="component" value="Unassembled WGS sequence"/>
</dbReference>
<gene>
    <name evidence="5" type="ORF">PT974_08976</name>
</gene>
<protein>
    <recommendedName>
        <fullName evidence="7">Ankyrin repeat protein</fullName>
    </recommendedName>
</protein>
<dbReference type="InterPro" id="IPR036770">
    <property type="entry name" value="Ankyrin_rpt-contain_sf"/>
</dbReference>
<dbReference type="PRINTS" id="PR01415">
    <property type="entry name" value="ANKYRIN"/>
</dbReference>
<evidence type="ECO:0000256" key="1">
    <source>
        <dbReference type="ARBA" id="ARBA00022737"/>
    </source>
</evidence>
<evidence type="ECO:0000256" key="2">
    <source>
        <dbReference type="ARBA" id="ARBA00023043"/>
    </source>
</evidence>
<dbReference type="PROSITE" id="PS50088">
    <property type="entry name" value="ANK_REPEAT"/>
    <property type="match status" value="4"/>
</dbReference>
<dbReference type="SUPFAM" id="SSF48403">
    <property type="entry name" value="Ankyrin repeat"/>
    <property type="match status" value="2"/>
</dbReference>
<dbReference type="Pfam" id="PF00023">
    <property type="entry name" value="Ank"/>
    <property type="match status" value="1"/>
</dbReference>
<feature type="region of interest" description="Disordered" evidence="4">
    <location>
        <begin position="594"/>
        <end position="655"/>
    </location>
</feature>
<feature type="repeat" description="ANK" evidence="3">
    <location>
        <begin position="566"/>
        <end position="598"/>
    </location>
</feature>
<dbReference type="PROSITE" id="PS50297">
    <property type="entry name" value="ANK_REP_REGION"/>
    <property type="match status" value="3"/>
</dbReference>
<dbReference type="PANTHER" id="PTHR24198">
    <property type="entry name" value="ANKYRIN REPEAT AND PROTEIN KINASE DOMAIN-CONTAINING PROTEIN"/>
    <property type="match status" value="1"/>
</dbReference>
<keyword evidence="6" id="KW-1185">Reference proteome</keyword>
<evidence type="ECO:0000313" key="6">
    <source>
        <dbReference type="Proteomes" id="UP001338125"/>
    </source>
</evidence>
<keyword evidence="1" id="KW-0677">Repeat</keyword>
<evidence type="ECO:0008006" key="7">
    <source>
        <dbReference type="Google" id="ProtNLM"/>
    </source>
</evidence>
<comment type="caution">
    <text evidence="5">The sequence shown here is derived from an EMBL/GenBank/DDBJ whole genome shotgun (WGS) entry which is preliminary data.</text>
</comment>
<dbReference type="InterPro" id="IPR002110">
    <property type="entry name" value="Ankyrin_rpt"/>
</dbReference>
<dbReference type="EMBL" id="JAVFKD010000014">
    <property type="protein sequence ID" value="KAK5990707.1"/>
    <property type="molecule type" value="Genomic_DNA"/>
</dbReference>
<feature type="compositionally biased region" description="Basic and acidic residues" evidence="4">
    <location>
        <begin position="611"/>
        <end position="627"/>
    </location>
</feature>
<evidence type="ECO:0000256" key="4">
    <source>
        <dbReference type="SAM" id="MobiDB-lite"/>
    </source>
</evidence>
<sequence length="1798" mass="202928">MALGDLPELPAPLSGLVQYIANHSDKPMAEIMEPYCKYEAGLRSVFAQDHQNPILNDPYINVVPLFTQDTKHITTRARNLEFESEEEKSRYIMALPDDKRRPHGSPATVGSLSEFQKNFNIFSESSLAELDWSNVVAGGSSVINTLLPVPEEFNTNKRKLREYYHQKFCPASDVDLFLYGLTHDQAIEKIKKIEQAIRDSILSEVTVVRTKHAITIASQYPVRHVQIVLRVYKSISEILTGFDIDAAGGAYDGKQVYVTPRALASFITQVNHIDLTRRSPSYENRLSKYSHRNFEVYWPDLDRSRIDPTIFERSFQRTLGLARLLVLERLPTTRVREEYMNKRRQERGRPAIRRNSFTTRGDIKERYEDEVADWLSEEDVSNYHTFTIPYGERFNAKRIEKLCYTKDLLLNAEWNQSKEREVYLHRHPAFFGRVEDVIEDCCGYCPKAVTPEEIEVAEKEAENYISGKVLFLTDDPGRQQIGSFNPVSEKDWTDMAYVGNTARLCQSIVSRDIDDVLNWLSQEGADPNQRDYTGRTPLHLAVMTSSPDIVRSLVDHGSRITARLADGRTALHLAASRGDKEMIKILMEKSIENEAAEEERQTKRRQAAKAGKAEDKDNEGKPVKANDDDSDVDMDDAEGGSDFSEVEDTEADDHSIATGSFVKVKKLEEEIADLALEESEDDPDYYQIDVLAWDIPCSPLHLAISEGHEEAVKLLCDSMALLLLKLGATSSQGDSNGCTAFHRYVESGKADMLDGLLEQDKTGVKTAINHLVFSGSYWNSQTIAPIHTAVEQGDSILVLKLLNAGALSQIDFDTWLKSARVSPSHADRLGSLEDNKKKYRESSEQPLITALRVGNWEAAKILLENGANPNCLTSETEAAMTNEYQRSYTQGKSVLDIVLNMAEKLRRYKGEKPSNQKPVLRPQMDTYLKRFKPGTYQYLLVHDDIQQHKSQFESAMKAYIDGLARADPLNGVSEKQKAIDEAIAGLEELQHILVAKGGLKFTELHPTIKMEGRGSTWSPFTHSPFEVREYDYIFSFNGDQNMTDGRRDGYMKLMDAAWNGDLGTIKSLTLQAWGTAQEQAPLNMAINDSRYNSPFSIAFLRGHYEVAKAILEIVDAQWSAPDRDELRYRMKSHDEDEDEEYSEAGEDEAEEDDSEPQIVSERVDQKFTIDNIGQVSMQVKSHTKPLMVILNNAPSIVASDGVFTSLGLSHSLFQHVIDQENEAGLKILLELAQHYGEKPSEEDEEAAGTFTFPQDVFVWAVEHGKVQALRLIIKKTGAGIPLDHLVKKSGVQLKKKPRKDWATAGRNMVVKTTGIKTPPLLHAALGGNLEGVEFFLSDAPHRLYAEFSKSKTAKEDPRLKHLKESPGGFDRAISKWLGADNDYIIHCALFTTPSEESIELLKYLIDTCPDSLERKTSQGDTPLMIACKLGRPQYVKLLIDGNANQSTRNHKGESILHAALMSGPSAGRLRRVLDMVDPSLRNYLFLQRKNLQENGTTPLHTWITQVCGIYGSDSQYYNPNRWQYSYTAGWKPYKKDSDVVDMLKLLLEYSKGEELDMLNGAGDTCLHTAISSNNLTLVKTLVDFKPQLLQRENAVGRTPAEIAHDRFTANQFTQPSNLAKSNGWKFEEYVNMAPSKFVKDPTLFGLDSQNLKAKLLEVGLSGDYKPMEVVNIFSHMGLINKKPEDDLTDQLLKRIIWDFCQTAMEKHPSNRRLVSLNEANDVARRLGEQHTVSRYFSIQTRNEDGDEEKEGVEEKDEINNDFITSELNKGLGSAWSIDEYEAKEYGITKCPKCDSYHE</sequence>
<keyword evidence="2 3" id="KW-0040">ANK repeat</keyword>
<feature type="compositionally biased region" description="Acidic residues" evidence="4">
    <location>
        <begin position="628"/>
        <end position="651"/>
    </location>
</feature>
<dbReference type="Pfam" id="PF12796">
    <property type="entry name" value="Ank_2"/>
    <property type="match status" value="2"/>
</dbReference>
<reference evidence="5 6" key="1">
    <citation type="submission" date="2024-01" db="EMBL/GenBank/DDBJ databases">
        <title>Complete genome of Cladobotryum mycophilum ATHUM6906.</title>
        <authorList>
            <person name="Christinaki A.C."/>
            <person name="Myridakis A.I."/>
            <person name="Kouvelis V.N."/>
        </authorList>
    </citation>
    <scope>NUCLEOTIDE SEQUENCE [LARGE SCALE GENOMIC DNA]</scope>
    <source>
        <strain evidence="5 6">ATHUM6906</strain>
    </source>
</reference>
<feature type="repeat" description="ANK" evidence="3">
    <location>
        <begin position="533"/>
        <end position="565"/>
    </location>
</feature>
<feature type="region of interest" description="Disordered" evidence="4">
    <location>
        <begin position="1129"/>
        <end position="1158"/>
    </location>
</feature>
<feature type="compositionally biased region" description="Acidic residues" evidence="4">
    <location>
        <begin position="1135"/>
        <end position="1155"/>
    </location>
</feature>
<feature type="repeat" description="ANK" evidence="3">
    <location>
        <begin position="1418"/>
        <end position="1450"/>
    </location>
</feature>
<accession>A0ABR0SFX1</accession>
<feature type="repeat" description="ANK" evidence="3">
    <location>
        <begin position="842"/>
        <end position="874"/>
    </location>
</feature>
<evidence type="ECO:0000256" key="3">
    <source>
        <dbReference type="PROSITE-ProRule" id="PRU00023"/>
    </source>
</evidence>
<name>A0ABR0SFX1_9HYPO</name>
<dbReference type="SMART" id="SM00248">
    <property type="entry name" value="ANK"/>
    <property type="match status" value="11"/>
</dbReference>
<dbReference type="Gene3D" id="1.25.40.20">
    <property type="entry name" value="Ankyrin repeat-containing domain"/>
    <property type="match status" value="3"/>
</dbReference>
<proteinExistence type="predicted"/>
<organism evidence="5 6">
    <name type="scientific">Cladobotryum mycophilum</name>
    <dbReference type="NCBI Taxonomy" id="491253"/>
    <lineage>
        <taxon>Eukaryota</taxon>
        <taxon>Fungi</taxon>
        <taxon>Dikarya</taxon>
        <taxon>Ascomycota</taxon>
        <taxon>Pezizomycotina</taxon>
        <taxon>Sordariomycetes</taxon>
        <taxon>Hypocreomycetidae</taxon>
        <taxon>Hypocreales</taxon>
        <taxon>Hypocreaceae</taxon>
        <taxon>Cladobotryum</taxon>
    </lineage>
</organism>
<dbReference type="PANTHER" id="PTHR24198:SF165">
    <property type="entry name" value="ANKYRIN REPEAT-CONTAINING PROTEIN-RELATED"/>
    <property type="match status" value="1"/>
</dbReference>
<evidence type="ECO:0000313" key="5">
    <source>
        <dbReference type="EMBL" id="KAK5990707.1"/>
    </source>
</evidence>